<dbReference type="EMBL" id="MQVR01000056">
    <property type="protein sequence ID" value="OKL53524.1"/>
    <property type="molecule type" value="Genomic_DNA"/>
</dbReference>
<dbReference type="InterPro" id="IPR000182">
    <property type="entry name" value="GNAT_dom"/>
</dbReference>
<dbReference type="GO" id="GO:0016747">
    <property type="term" value="F:acyltransferase activity, transferring groups other than amino-acyl groups"/>
    <property type="evidence" value="ECO:0007669"/>
    <property type="project" value="InterPro"/>
</dbReference>
<feature type="domain" description="N-acetyltransferase" evidence="3">
    <location>
        <begin position="98"/>
        <end position="228"/>
    </location>
</feature>
<dbReference type="Proteomes" id="UP000185628">
    <property type="component" value="Unassembled WGS sequence"/>
</dbReference>
<evidence type="ECO:0000259" key="3">
    <source>
        <dbReference type="PROSITE" id="PS51186"/>
    </source>
</evidence>
<keyword evidence="2" id="KW-0012">Acyltransferase</keyword>
<protein>
    <recommendedName>
        <fullName evidence="3">N-acetyltransferase domain-containing protein</fullName>
    </recommendedName>
</protein>
<reference evidence="5" key="1">
    <citation type="submission" date="2016-12" db="EMBL/GenBank/DDBJ databases">
        <authorList>
            <person name="Meng X."/>
        </authorList>
    </citation>
    <scope>NUCLEOTIDE SEQUENCE [LARGE SCALE GENOMIC DNA]</scope>
    <source>
        <strain evidence="5">DSM 19116</strain>
    </source>
</reference>
<dbReference type="SUPFAM" id="SSF55729">
    <property type="entry name" value="Acyl-CoA N-acyltransferases (Nat)"/>
    <property type="match status" value="1"/>
</dbReference>
<dbReference type="CDD" id="cd04301">
    <property type="entry name" value="NAT_SF"/>
    <property type="match status" value="1"/>
</dbReference>
<dbReference type="PROSITE" id="PS51186">
    <property type="entry name" value="GNAT"/>
    <property type="match status" value="1"/>
</dbReference>
<keyword evidence="5" id="KW-1185">Reference proteome</keyword>
<evidence type="ECO:0000256" key="1">
    <source>
        <dbReference type="ARBA" id="ARBA00022679"/>
    </source>
</evidence>
<evidence type="ECO:0000256" key="2">
    <source>
        <dbReference type="ARBA" id="ARBA00023315"/>
    </source>
</evidence>
<proteinExistence type="predicted"/>
<sequence>MIAASAGRYLNHDVFTSPGNDPSYILTSADPRINAVVVGPASADLLTEYLPEHTGFVMAQARGDHADDPVLTGRGYSIIGDWWWMACRRPIPPQPGDDRVRELHLPADEIAALQARCYPDTHVRAGDPSYRWWGYEAADGALAGIVATTDVRPDAPKTAGMHVSALGVDPDYRRQGIAAAMMSAVTKHGLRQGPVVHCGVWKRNEPALRVYRRLGFAEEHEVRGWQRD</sequence>
<name>A0A1Q5Q0Y6_9ACTO</name>
<dbReference type="AlphaFoldDB" id="A0A1Q5Q0Y6"/>
<dbReference type="InterPro" id="IPR016181">
    <property type="entry name" value="Acyl_CoA_acyltransferase"/>
</dbReference>
<dbReference type="PANTHER" id="PTHR43420">
    <property type="entry name" value="ACETYLTRANSFERASE"/>
    <property type="match status" value="1"/>
</dbReference>
<evidence type="ECO:0000313" key="4">
    <source>
        <dbReference type="EMBL" id="OKL53524.1"/>
    </source>
</evidence>
<dbReference type="InterPro" id="IPR050680">
    <property type="entry name" value="YpeA/RimI_acetyltransf"/>
</dbReference>
<dbReference type="Pfam" id="PF00583">
    <property type="entry name" value="Acetyltransf_1"/>
    <property type="match status" value="1"/>
</dbReference>
<dbReference type="PANTHER" id="PTHR43420:SF12">
    <property type="entry name" value="N-ACETYLTRANSFERASE DOMAIN-CONTAINING PROTEIN"/>
    <property type="match status" value="1"/>
</dbReference>
<comment type="caution">
    <text evidence="4">The sequence shown here is derived from an EMBL/GenBank/DDBJ whole genome shotgun (WGS) entry which is preliminary data.</text>
</comment>
<dbReference type="Gene3D" id="3.40.630.30">
    <property type="match status" value="1"/>
</dbReference>
<accession>A0A1Q5Q0Y6</accession>
<keyword evidence="1" id="KW-0808">Transferase</keyword>
<gene>
    <name evidence="4" type="ORF">BSZ39_09055</name>
</gene>
<organism evidence="4 5">
    <name type="scientific">Bowdeniella nasicola</name>
    <dbReference type="NCBI Taxonomy" id="208480"/>
    <lineage>
        <taxon>Bacteria</taxon>
        <taxon>Bacillati</taxon>
        <taxon>Actinomycetota</taxon>
        <taxon>Actinomycetes</taxon>
        <taxon>Actinomycetales</taxon>
        <taxon>Actinomycetaceae</taxon>
        <taxon>Bowdeniella</taxon>
    </lineage>
</organism>
<evidence type="ECO:0000313" key="5">
    <source>
        <dbReference type="Proteomes" id="UP000185628"/>
    </source>
</evidence>